<sequence>MATKIVFLGSKPIGYQCLQYLLNHKDVLNIEVIGIRTRLRTEFGDGNDLAALANEHKIPLIGSLDEIPECDIIYSVQHHELLKTSHIQKAAKIAVNLHLAPLPEYRGCNQFSFAIMDEVKEFGVSIHEMDTRIDHGALLFEERFSVPENCWVNDLYELTFSAAIRLFETSVADLIQGKYEKTPQSELFKTRKEHLHFRNEIQQLKQIDLNRDAGTIEKTIRATYMPGFEPPFALMGDKKVYFKIED</sequence>
<evidence type="ECO:0000313" key="2">
    <source>
        <dbReference type="EMBL" id="KAA5533322.1"/>
    </source>
</evidence>
<dbReference type="EMBL" id="VWSH01000003">
    <property type="protein sequence ID" value="KAA5533322.1"/>
    <property type="molecule type" value="Genomic_DNA"/>
</dbReference>
<proteinExistence type="predicted"/>
<dbReference type="RefSeq" id="WP_150033069.1">
    <property type="nucleotide sequence ID" value="NZ_VWSH01000003.1"/>
</dbReference>
<gene>
    <name evidence="2" type="ORF">F0919_12300</name>
</gene>
<reference evidence="2 3" key="1">
    <citation type="submission" date="2019-09" db="EMBL/GenBank/DDBJ databases">
        <title>Genome sequence and assembly of Taibaiella sp.</title>
        <authorList>
            <person name="Chhetri G."/>
        </authorList>
    </citation>
    <scope>NUCLEOTIDE SEQUENCE [LARGE SCALE GENOMIC DNA]</scope>
    <source>
        <strain evidence="2 3">KVB11</strain>
    </source>
</reference>
<organism evidence="2 3">
    <name type="scientific">Taibaiella lutea</name>
    <dbReference type="NCBI Taxonomy" id="2608001"/>
    <lineage>
        <taxon>Bacteria</taxon>
        <taxon>Pseudomonadati</taxon>
        <taxon>Bacteroidota</taxon>
        <taxon>Chitinophagia</taxon>
        <taxon>Chitinophagales</taxon>
        <taxon>Chitinophagaceae</taxon>
        <taxon>Taibaiella</taxon>
    </lineage>
</organism>
<dbReference type="Proteomes" id="UP000323632">
    <property type="component" value="Unassembled WGS sequence"/>
</dbReference>
<protein>
    <recommendedName>
        <fullName evidence="1">Formyl transferase N-terminal domain-containing protein</fullName>
    </recommendedName>
</protein>
<accession>A0A5M6CHB9</accession>
<feature type="domain" description="Formyl transferase N-terminal" evidence="1">
    <location>
        <begin position="69"/>
        <end position="156"/>
    </location>
</feature>
<evidence type="ECO:0000313" key="3">
    <source>
        <dbReference type="Proteomes" id="UP000323632"/>
    </source>
</evidence>
<dbReference type="Gene3D" id="3.40.50.12230">
    <property type="match status" value="1"/>
</dbReference>
<dbReference type="PANTHER" id="PTHR11138:SF5">
    <property type="entry name" value="METHIONYL-TRNA FORMYLTRANSFERASE, MITOCHONDRIAL"/>
    <property type="match status" value="1"/>
</dbReference>
<dbReference type="InterPro" id="IPR036477">
    <property type="entry name" value="Formyl_transf_N_sf"/>
</dbReference>
<dbReference type="GO" id="GO:0004479">
    <property type="term" value="F:methionyl-tRNA formyltransferase activity"/>
    <property type="evidence" value="ECO:0007669"/>
    <property type="project" value="TreeGrafter"/>
</dbReference>
<dbReference type="PANTHER" id="PTHR11138">
    <property type="entry name" value="METHIONYL-TRNA FORMYLTRANSFERASE"/>
    <property type="match status" value="1"/>
</dbReference>
<comment type="caution">
    <text evidence="2">The sequence shown here is derived from an EMBL/GenBank/DDBJ whole genome shotgun (WGS) entry which is preliminary data.</text>
</comment>
<dbReference type="InterPro" id="IPR002376">
    <property type="entry name" value="Formyl_transf_N"/>
</dbReference>
<name>A0A5M6CHB9_9BACT</name>
<evidence type="ECO:0000259" key="1">
    <source>
        <dbReference type="Pfam" id="PF00551"/>
    </source>
</evidence>
<dbReference type="SUPFAM" id="SSF53328">
    <property type="entry name" value="Formyltransferase"/>
    <property type="match status" value="1"/>
</dbReference>
<dbReference type="GO" id="GO:0005829">
    <property type="term" value="C:cytosol"/>
    <property type="evidence" value="ECO:0007669"/>
    <property type="project" value="TreeGrafter"/>
</dbReference>
<dbReference type="Pfam" id="PF00551">
    <property type="entry name" value="Formyl_trans_N"/>
    <property type="match status" value="1"/>
</dbReference>
<keyword evidence="3" id="KW-1185">Reference proteome</keyword>
<dbReference type="AlphaFoldDB" id="A0A5M6CHB9"/>